<name>A0A6J6HWZ6_9ZZZZ</name>
<dbReference type="EMBL" id="CAEZUZ010000095">
    <property type="protein sequence ID" value="CAB4617730.1"/>
    <property type="molecule type" value="Genomic_DNA"/>
</dbReference>
<dbReference type="GO" id="GO:0016462">
    <property type="term" value="F:pyrophosphatase activity"/>
    <property type="evidence" value="ECO:0007669"/>
    <property type="project" value="TreeGrafter"/>
</dbReference>
<gene>
    <name evidence="2" type="ORF">UFOPK1808_00557</name>
    <name evidence="3" type="ORF">UFOPK1889_00669</name>
</gene>
<evidence type="ECO:0000313" key="3">
    <source>
        <dbReference type="EMBL" id="CAB4617730.1"/>
    </source>
</evidence>
<evidence type="ECO:0000313" key="2">
    <source>
        <dbReference type="EMBL" id="CAB4597821.1"/>
    </source>
</evidence>
<sequence>MTHAIAVIDVGTNSTNLLVLDADGNDLARVVASTRLGEGLHASGTLSEAAIERTISVIESHVAIAHSHNVTNISLVGTAACRRAANTQHFADLVRERTSLTLEILSESDEATLTFTGALTGLPEVLAPNLVIDIGGGSTEYTAGVIAAEQSASIPFGAVTSTDSHIASDPPRPEDLTNLIGAVSDELEELGRTIPAFASPARVVGVAGTIVTIAAIELGLTAFDDAALHGFVLTRDAAEDVFRTMATETLAQRRQNPGLPSDRADIIVAGCCILVATMRRLHLDEIVVSTRSLLDGVAHRARLSS</sequence>
<reference evidence="3" key="1">
    <citation type="submission" date="2020-05" db="EMBL/GenBank/DDBJ databases">
        <authorList>
            <person name="Chiriac C."/>
            <person name="Salcher M."/>
            <person name="Ghai R."/>
            <person name="Kavagutti S V."/>
        </authorList>
    </citation>
    <scope>NUCLEOTIDE SEQUENCE</scope>
</reference>
<protein>
    <submittedName>
        <fullName evidence="3">Unannotated protein</fullName>
    </submittedName>
</protein>
<dbReference type="PANTHER" id="PTHR30005">
    <property type="entry name" value="EXOPOLYPHOSPHATASE"/>
    <property type="match status" value="1"/>
</dbReference>
<feature type="domain" description="Ppx/GppA phosphatase N-terminal" evidence="1">
    <location>
        <begin position="26"/>
        <end position="299"/>
    </location>
</feature>
<dbReference type="Gene3D" id="3.30.420.40">
    <property type="match status" value="1"/>
</dbReference>
<proteinExistence type="predicted"/>
<dbReference type="Pfam" id="PF02541">
    <property type="entry name" value="Ppx-GppA"/>
    <property type="match status" value="1"/>
</dbReference>
<organism evidence="3">
    <name type="scientific">freshwater metagenome</name>
    <dbReference type="NCBI Taxonomy" id="449393"/>
    <lineage>
        <taxon>unclassified sequences</taxon>
        <taxon>metagenomes</taxon>
        <taxon>ecological metagenomes</taxon>
    </lineage>
</organism>
<dbReference type="SUPFAM" id="SSF53067">
    <property type="entry name" value="Actin-like ATPase domain"/>
    <property type="match status" value="2"/>
</dbReference>
<dbReference type="EMBL" id="CAEZUL010000046">
    <property type="protein sequence ID" value="CAB4597821.1"/>
    <property type="molecule type" value="Genomic_DNA"/>
</dbReference>
<accession>A0A6J6HWZ6</accession>
<evidence type="ECO:0000259" key="1">
    <source>
        <dbReference type="Pfam" id="PF02541"/>
    </source>
</evidence>
<dbReference type="AlphaFoldDB" id="A0A6J6HWZ6"/>
<dbReference type="InterPro" id="IPR003695">
    <property type="entry name" value="Ppx_GppA_N"/>
</dbReference>
<dbReference type="CDD" id="cd24054">
    <property type="entry name" value="ASKHA_NBD_AaPPX-GppA_MtPPX2-like"/>
    <property type="match status" value="1"/>
</dbReference>
<dbReference type="PANTHER" id="PTHR30005:SF0">
    <property type="entry name" value="RETROGRADE REGULATION PROTEIN 2"/>
    <property type="match status" value="1"/>
</dbReference>
<dbReference type="InterPro" id="IPR043129">
    <property type="entry name" value="ATPase_NBD"/>
</dbReference>
<dbReference type="Gene3D" id="3.30.420.150">
    <property type="entry name" value="Exopolyphosphatase. Domain 2"/>
    <property type="match status" value="1"/>
</dbReference>
<dbReference type="InterPro" id="IPR050273">
    <property type="entry name" value="GppA/Ppx_hydrolase"/>
</dbReference>